<dbReference type="Bgee" id="ENSLOCG00000011330">
    <property type="expression patterns" value="Expressed in liver and 12 other cell types or tissues"/>
</dbReference>
<dbReference type="RefSeq" id="XP_015195668.1">
    <property type="nucleotide sequence ID" value="XM_015340182.1"/>
</dbReference>
<dbReference type="SMR" id="W5MZW6"/>
<feature type="domain" description="Albumin" evidence="7">
    <location>
        <begin position="406"/>
        <end position="605"/>
    </location>
</feature>
<dbReference type="InParanoid" id="W5MZW6"/>
<proteinExistence type="predicted"/>
<accession>W5MZW6</accession>
<feature type="chain" id="PRO_5004866946" evidence="6">
    <location>
        <begin position="19"/>
        <end position="613"/>
    </location>
</feature>
<dbReference type="InterPro" id="IPR020858">
    <property type="entry name" value="Serum_albumin-like"/>
</dbReference>
<dbReference type="Gene3D" id="1.10.246.10">
    <property type="match status" value="6"/>
</dbReference>
<feature type="signal peptide" evidence="6">
    <location>
        <begin position="1"/>
        <end position="18"/>
    </location>
</feature>
<reference evidence="8" key="2">
    <citation type="submission" date="2025-08" db="UniProtKB">
        <authorList>
            <consortium name="Ensembl"/>
        </authorList>
    </citation>
    <scope>IDENTIFICATION</scope>
</reference>
<evidence type="ECO:0000313" key="8">
    <source>
        <dbReference type="Ensembl" id="ENSLOCP00000013925.1"/>
    </source>
</evidence>
<dbReference type="EMBL" id="AHAT01017155">
    <property type="status" value="NOT_ANNOTATED_CDS"/>
    <property type="molecule type" value="Genomic_DNA"/>
</dbReference>
<reference evidence="9" key="1">
    <citation type="submission" date="2011-12" db="EMBL/GenBank/DDBJ databases">
        <title>The Draft Genome of Lepisosteus oculatus.</title>
        <authorList>
            <consortium name="The Broad Institute Genome Assembly &amp; Analysis Group"/>
            <consortium name="Computational R&amp;D Group"/>
            <consortium name="and Sequencing Platform"/>
            <person name="Di Palma F."/>
            <person name="Alfoldi J."/>
            <person name="Johnson J."/>
            <person name="Berlin A."/>
            <person name="Gnerre S."/>
            <person name="Jaffe D."/>
            <person name="MacCallum I."/>
            <person name="Young S."/>
            <person name="Walker B.J."/>
            <person name="Lander E.S."/>
            <person name="Lindblad-Toh K."/>
        </authorList>
    </citation>
    <scope>NUCLEOTIDE SEQUENCE [LARGE SCALE GENOMIC DNA]</scope>
</reference>
<feature type="domain" description="Albumin" evidence="7">
    <location>
        <begin position="19"/>
        <end position="211"/>
    </location>
</feature>
<evidence type="ECO:0000256" key="2">
    <source>
        <dbReference type="ARBA" id="ARBA00022525"/>
    </source>
</evidence>
<dbReference type="SMART" id="SM00103">
    <property type="entry name" value="ALBUMIN"/>
    <property type="match status" value="3"/>
</dbReference>
<dbReference type="PRINTS" id="PR00802">
    <property type="entry name" value="SERUMALBUMIN"/>
</dbReference>
<evidence type="ECO:0000256" key="5">
    <source>
        <dbReference type="ARBA" id="ARBA00023157"/>
    </source>
</evidence>
<dbReference type="FunFam" id="1.10.246.10:FF:000002">
    <property type="entry name" value="Serum albumin"/>
    <property type="match status" value="1"/>
</dbReference>
<evidence type="ECO:0000256" key="4">
    <source>
        <dbReference type="ARBA" id="ARBA00022737"/>
    </source>
</evidence>
<feature type="domain" description="Albumin" evidence="7">
    <location>
        <begin position="212"/>
        <end position="405"/>
    </location>
</feature>
<evidence type="ECO:0000259" key="7">
    <source>
        <dbReference type="PROSITE" id="PS51438"/>
    </source>
</evidence>
<dbReference type="PROSITE" id="PS51438">
    <property type="entry name" value="ALBUMIN_2"/>
    <property type="match status" value="3"/>
</dbReference>
<keyword evidence="3 6" id="KW-0732">Signal</keyword>
<dbReference type="GO" id="GO:0005615">
    <property type="term" value="C:extracellular space"/>
    <property type="evidence" value="ECO:0007669"/>
    <property type="project" value="InterPro"/>
</dbReference>
<sequence length="613" mass="69255">MKWVTLISLVILISFAQCLDLRRQKREANTICQYYTALKEEGFKAIVLVGLAQNLPKSTFEELVPLIRQSTAAAQGCCGDSPSADCSKDEKELFQGVVCSSQEVVTKNELADCCAKQGEERTKCFIEHKKKIPRDLSLMHHLPASEKCEEFEKDHIGYMGHFIFRFSKRNVLLQPQVILGIADGYEKTLTECCKAADAKHCLDAKKAALQRVIEDRITELKSICVIYQKYGLRILKAKKLVQYSQKLPQATFEEVVDMTDRIAAMTATCCSGDMIQCMKQRKELVDTVCSRDDTLTRTKHLAECCKASVIDRGACIERMKADDKPKDLSAKVESFIKDKDICQKYKADHDAFLGRFIYEYSRRHQELSIQMILRIGKAYEEILKKCCETDDPPACYGSADADLAKAIHENLQHFKGMCEIEKQKGEDTFEKLMLVQYTKIMPQAPFEGLNVVAHRIGDVIDFCCKSKDLDHTLMPCAEERLTNVIDQTCSETDPATVNPHIDQCCKESYSARRPCILKIQPDQEFKPPALTDDSFPIGAALCDMKPHDLFGAAKRLLYTLVRMKTTITNDQLQTISKHFYDIKDKCCAEADKAACFAIEKPKLVAESQALLQA</sequence>
<dbReference type="GO" id="GO:0036094">
    <property type="term" value="F:small molecule binding"/>
    <property type="evidence" value="ECO:0000318"/>
    <property type="project" value="GO_Central"/>
</dbReference>
<dbReference type="GeneTree" id="ENSGT00390000000113"/>
<dbReference type="Pfam" id="PF00273">
    <property type="entry name" value="Serum_albumin"/>
    <property type="match status" value="3"/>
</dbReference>
<organism evidence="8 9">
    <name type="scientific">Lepisosteus oculatus</name>
    <name type="common">Spotted gar</name>
    <dbReference type="NCBI Taxonomy" id="7918"/>
    <lineage>
        <taxon>Eukaryota</taxon>
        <taxon>Metazoa</taxon>
        <taxon>Chordata</taxon>
        <taxon>Craniata</taxon>
        <taxon>Vertebrata</taxon>
        <taxon>Euteleostomi</taxon>
        <taxon>Actinopterygii</taxon>
        <taxon>Neopterygii</taxon>
        <taxon>Holostei</taxon>
        <taxon>Semionotiformes</taxon>
        <taxon>Lepisosteidae</taxon>
        <taxon>Lepisosteus</taxon>
    </lineage>
</organism>
<dbReference type="GeneID" id="102693995"/>
<dbReference type="KEGG" id="loc:102693995"/>
<dbReference type="PANTHER" id="PTHR11385:SF14">
    <property type="entry name" value="AFAMIN"/>
    <property type="match status" value="1"/>
</dbReference>
<dbReference type="PRINTS" id="PR00803">
    <property type="entry name" value="AFETOPROTEIN"/>
</dbReference>
<evidence type="ECO:0000256" key="3">
    <source>
        <dbReference type="ARBA" id="ARBA00022729"/>
    </source>
</evidence>
<dbReference type="eggNOG" id="ENOG502R7EA">
    <property type="taxonomic scope" value="Eukaryota"/>
</dbReference>
<protein>
    <submittedName>
        <fullName evidence="8">Serum albumin 2-like</fullName>
    </submittedName>
</protein>
<dbReference type="InterPro" id="IPR021177">
    <property type="entry name" value="Serum_albumin/AFP/Afamin"/>
</dbReference>
<dbReference type="InterPro" id="IPR014760">
    <property type="entry name" value="Serum_albumin_N"/>
</dbReference>
<evidence type="ECO:0000256" key="6">
    <source>
        <dbReference type="SAM" id="SignalP"/>
    </source>
</evidence>
<dbReference type="OMA" id="ADPHACY"/>
<dbReference type="SUPFAM" id="SSF48552">
    <property type="entry name" value="Serum albumin-like"/>
    <property type="match status" value="3"/>
</dbReference>
<dbReference type="HOGENOM" id="CLU_030161_1_0_1"/>
<dbReference type="GO" id="GO:0031667">
    <property type="term" value="P:response to nutrient levels"/>
    <property type="evidence" value="ECO:0000318"/>
    <property type="project" value="GO_Central"/>
</dbReference>
<dbReference type="PROSITE" id="PS00212">
    <property type="entry name" value="ALBUMIN_1"/>
    <property type="match status" value="2"/>
</dbReference>
<dbReference type="Ensembl" id="ENSLOCT00000013954.1">
    <property type="protein sequence ID" value="ENSLOCP00000013925.1"/>
    <property type="gene ID" value="ENSLOCG00000011330.1"/>
</dbReference>
<dbReference type="InterPro" id="IPR000264">
    <property type="entry name" value="ALB/AFP/VDB"/>
</dbReference>
<dbReference type="FunCoup" id="W5MZW6">
    <property type="interactions" value="705"/>
</dbReference>
<dbReference type="STRING" id="7918.ENSLOCP00000013925"/>
<evidence type="ECO:0000256" key="1">
    <source>
        <dbReference type="ARBA" id="ARBA00004613"/>
    </source>
</evidence>
<dbReference type="FunFam" id="1.10.246.10:FF:000001">
    <property type="entry name" value="Serum albumin"/>
    <property type="match status" value="1"/>
</dbReference>
<reference evidence="8" key="3">
    <citation type="submission" date="2025-09" db="UniProtKB">
        <authorList>
            <consortium name="Ensembl"/>
        </authorList>
    </citation>
    <scope>IDENTIFICATION</scope>
</reference>
<keyword evidence="5" id="KW-1015">Disulfide bond</keyword>
<evidence type="ECO:0000313" key="9">
    <source>
        <dbReference type="Proteomes" id="UP000018468"/>
    </source>
</evidence>
<dbReference type="AlphaFoldDB" id="W5MZW6"/>
<dbReference type="Proteomes" id="UP000018468">
    <property type="component" value="Linkage group LG2"/>
</dbReference>
<dbReference type="OrthoDB" id="9875082at2759"/>
<keyword evidence="2" id="KW-0964">Secreted</keyword>
<keyword evidence="9" id="KW-1185">Reference proteome</keyword>
<comment type="subcellular location">
    <subcellularLocation>
        <location evidence="1">Secreted</location>
    </subcellularLocation>
</comment>
<name>W5MZW6_LEPOC</name>
<dbReference type="EMBL" id="AHAT01017154">
    <property type="status" value="NOT_ANNOTATED_CDS"/>
    <property type="molecule type" value="Genomic_DNA"/>
</dbReference>
<dbReference type="PANTHER" id="PTHR11385">
    <property type="entry name" value="SERUM ALBUMIN-RELATED"/>
    <property type="match status" value="1"/>
</dbReference>
<keyword evidence="4" id="KW-0677">Repeat</keyword>
<dbReference type="CDD" id="cd00015">
    <property type="entry name" value="ALBUMIN"/>
    <property type="match status" value="2"/>
</dbReference>
<dbReference type="InterPro" id="IPR020857">
    <property type="entry name" value="Serum_albumin_CS"/>
</dbReference>